<feature type="signal peptide" evidence="1">
    <location>
        <begin position="1"/>
        <end position="20"/>
    </location>
</feature>
<comment type="caution">
    <text evidence="2">The sequence shown here is derived from an EMBL/GenBank/DDBJ whole genome shotgun (WGS) entry which is preliminary data.</text>
</comment>
<feature type="chain" id="PRO_5047337908" evidence="1">
    <location>
        <begin position="21"/>
        <end position="167"/>
    </location>
</feature>
<organism evidence="2 3">
    <name type="scientific">Bacteriovorax antarcticus</name>
    <dbReference type="NCBI Taxonomy" id="3088717"/>
    <lineage>
        <taxon>Bacteria</taxon>
        <taxon>Pseudomonadati</taxon>
        <taxon>Bdellovibrionota</taxon>
        <taxon>Bacteriovoracia</taxon>
        <taxon>Bacteriovoracales</taxon>
        <taxon>Bacteriovoracaceae</taxon>
        <taxon>Bacteriovorax</taxon>
    </lineage>
</organism>
<keyword evidence="3" id="KW-1185">Reference proteome</keyword>
<dbReference type="Proteomes" id="UP001302274">
    <property type="component" value="Unassembled WGS sequence"/>
</dbReference>
<reference evidence="2 3" key="1">
    <citation type="submission" date="2023-11" db="EMBL/GenBank/DDBJ databases">
        <title>A Novel Polar Bacteriovorax (B. antarcticus) Isolated from the Biocrust in Antarctica.</title>
        <authorList>
            <person name="Mun W."/>
            <person name="Choi S.Y."/>
            <person name="Mitchell R.J."/>
        </authorList>
    </citation>
    <scope>NUCLEOTIDE SEQUENCE [LARGE SCALE GENOMIC DNA]</scope>
    <source>
        <strain evidence="2 3">PP10</strain>
    </source>
</reference>
<evidence type="ECO:0000256" key="1">
    <source>
        <dbReference type="SAM" id="SignalP"/>
    </source>
</evidence>
<dbReference type="EMBL" id="JAYGJQ010000002">
    <property type="protein sequence ID" value="MEA9357241.1"/>
    <property type="molecule type" value="Genomic_DNA"/>
</dbReference>
<accession>A0ABU5VWA2</accession>
<keyword evidence="1" id="KW-0732">Signal</keyword>
<protein>
    <submittedName>
        <fullName evidence="2">Uncharacterized protein</fullName>
    </submittedName>
</protein>
<sequence>MQKLILFLIAGLILSFNAFSQEEVLSVTDNDDNTEIYKLVVKVDKKTQSLKEIYKDTYSADGVKIKRTVLNPEDLTTDHGVIMEERDGYNVLNLKSDNFDHDRGGRITIDTLYNGFTGERRGYDVELAKDKVGWKLFDKNKVVTKFHIKVNRVIMLGVVGIKTLIME</sequence>
<evidence type="ECO:0000313" key="2">
    <source>
        <dbReference type="EMBL" id="MEA9357241.1"/>
    </source>
</evidence>
<dbReference type="RefSeq" id="WP_323577168.1">
    <property type="nucleotide sequence ID" value="NZ_JAYGJQ010000002.1"/>
</dbReference>
<name>A0ABU5VWA2_9BACT</name>
<gene>
    <name evidence="2" type="ORF">SHI21_13535</name>
</gene>
<evidence type="ECO:0000313" key="3">
    <source>
        <dbReference type="Proteomes" id="UP001302274"/>
    </source>
</evidence>
<proteinExistence type="predicted"/>